<protein>
    <recommendedName>
        <fullName evidence="6">MlrC</fullName>
    </recommendedName>
</protein>
<dbReference type="InterPro" id="IPR009197">
    <property type="entry name" value="MlrC"/>
</dbReference>
<feature type="region of interest" description="Disordered" evidence="1">
    <location>
        <begin position="491"/>
        <end position="531"/>
    </location>
</feature>
<evidence type="ECO:0000313" key="5">
    <source>
        <dbReference type="Proteomes" id="UP000231259"/>
    </source>
</evidence>
<reference evidence="4 5" key="1">
    <citation type="submission" date="2013-09" db="EMBL/GenBank/DDBJ databases">
        <title>Genome sequencing of Phaeobacter antarcticus sp. nov. SM1211.</title>
        <authorList>
            <person name="Zhang X.-Y."/>
            <person name="Liu C."/>
            <person name="Chen X.-L."/>
            <person name="Xie B.-B."/>
            <person name="Qin Q.-L."/>
            <person name="Rong J.-C."/>
            <person name="Zhang Y.-Z."/>
        </authorList>
    </citation>
    <scope>NUCLEOTIDE SEQUENCE [LARGE SCALE GENOMIC DNA]</scope>
    <source>
        <strain evidence="4 5">SM1211</strain>
    </source>
</reference>
<dbReference type="InterPro" id="IPR015995">
    <property type="entry name" value="MlrC_N"/>
</dbReference>
<dbReference type="OrthoDB" id="9782658at2"/>
<evidence type="ECO:0008006" key="6">
    <source>
        <dbReference type="Google" id="ProtNLM"/>
    </source>
</evidence>
<dbReference type="EMBL" id="AWWI01000096">
    <property type="protein sequence ID" value="PIL19594.1"/>
    <property type="molecule type" value="Genomic_DNA"/>
</dbReference>
<evidence type="ECO:0000313" key="4">
    <source>
        <dbReference type="EMBL" id="PIL19594.1"/>
    </source>
</evidence>
<dbReference type="Pfam" id="PF07171">
    <property type="entry name" value="MlrC_C"/>
    <property type="match status" value="1"/>
</dbReference>
<keyword evidence="5" id="KW-1185">Reference proteome</keyword>
<gene>
    <name evidence="4" type="ORF">P775_13805</name>
</gene>
<organism evidence="4 5">
    <name type="scientific">Puniceibacterium antarcticum</name>
    <dbReference type="NCBI Taxonomy" id="1206336"/>
    <lineage>
        <taxon>Bacteria</taxon>
        <taxon>Pseudomonadati</taxon>
        <taxon>Pseudomonadota</taxon>
        <taxon>Alphaproteobacteria</taxon>
        <taxon>Rhodobacterales</taxon>
        <taxon>Paracoccaceae</taxon>
        <taxon>Puniceibacterium</taxon>
    </lineage>
</organism>
<feature type="domain" description="Microcystin LR degradation protein MlrC N-terminal" evidence="3">
    <location>
        <begin position="2"/>
        <end position="293"/>
    </location>
</feature>
<comment type="caution">
    <text evidence="4">The sequence shown here is derived from an EMBL/GenBank/DDBJ whole genome shotgun (WGS) entry which is preliminary data.</text>
</comment>
<accession>A0A2G8RDE5</accession>
<sequence length="531" mass="55345">MKVALAGFLHETNTFAPAAADMAAFRFGGGYIPMTYGPDLIGAARNVNLGISGALSVGATLGWDMLPVLWAGAIPSAHVTRDAFEQIADDIVAGLHAAGRLDGVFLDLHGAMVAEHLDDGEGEIARRVRAAVGPDVPIAAALDLHGNISENFVTVVDVLVGFRTYPHVDMAATGAAAARLLDRLMTTGMRPAKAYRRMSYLVPIPFQTTDMAPADGLYAGLTKAEAEGALTASLFMGFPAADIPDCGPTAIAYGDTQEAADRAADRIAAAYEAAESAFDDHLTYTAAEAVEQAAQLAQAQGKGPVVIADTQDNPGAGGVSATTGMLRALINADAQNAAIGLMVDPSAAQHAHEAGQGATARFRIGGHPGLPDDPPVEVEAVVEALSDGKCHATGPYYGGTRLDLGPSACLRVGGVRVVVTSRIAQMADREMFRFVRIIPEDQQILVVKSSTHFRADFAPIARDILVARAPGPMPFNPADLPFTRLRPGLRLSPNGPVFGGPRANTARPDSGGAPAEVQHNQTDNQHGKQTC</sequence>
<feature type="compositionally biased region" description="Polar residues" evidence="1">
    <location>
        <begin position="518"/>
        <end position="531"/>
    </location>
</feature>
<dbReference type="Pfam" id="PF07364">
    <property type="entry name" value="DUF1485"/>
    <property type="match status" value="1"/>
</dbReference>
<proteinExistence type="predicted"/>
<dbReference type="PIRSF" id="PIRSF012702">
    <property type="entry name" value="UCP012702"/>
    <property type="match status" value="1"/>
</dbReference>
<dbReference type="RefSeq" id="WP_099911408.1">
    <property type="nucleotide sequence ID" value="NZ_AWWI01000096.1"/>
</dbReference>
<evidence type="ECO:0000259" key="2">
    <source>
        <dbReference type="Pfam" id="PF07171"/>
    </source>
</evidence>
<dbReference type="InterPro" id="IPR010799">
    <property type="entry name" value="MlrC_C"/>
</dbReference>
<evidence type="ECO:0000259" key="3">
    <source>
        <dbReference type="Pfam" id="PF07364"/>
    </source>
</evidence>
<dbReference type="Proteomes" id="UP000231259">
    <property type="component" value="Unassembled WGS sequence"/>
</dbReference>
<feature type="domain" description="Microcystin LR degradation protein MlrC C-terminal" evidence="2">
    <location>
        <begin position="307"/>
        <end position="484"/>
    </location>
</feature>
<evidence type="ECO:0000256" key="1">
    <source>
        <dbReference type="SAM" id="MobiDB-lite"/>
    </source>
</evidence>
<dbReference type="AlphaFoldDB" id="A0A2G8RDE5"/>
<name>A0A2G8RDE5_9RHOB</name>